<reference evidence="1 2" key="1">
    <citation type="submission" date="2019-08" db="EMBL/GenBank/DDBJ databases">
        <title>Bacillus genomes from the desert of Cuatro Cienegas, Coahuila.</title>
        <authorList>
            <person name="Olmedo-Alvarez G."/>
        </authorList>
    </citation>
    <scope>NUCLEOTIDE SEQUENCE [LARGE SCALE GENOMIC DNA]</scope>
    <source>
        <strain evidence="1 2">CH37_1T</strain>
    </source>
</reference>
<name>A0A5D4SCK5_9BACI</name>
<dbReference type="InterPro" id="IPR046060">
    <property type="entry name" value="DUF6018"/>
</dbReference>
<dbReference type="AlphaFoldDB" id="A0A5D4SCK5"/>
<dbReference type="EMBL" id="VTES01000006">
    <property type="protein sequence ID" value="TYS60719.1"/>
    <property type="molecule type" value="Genomic_DNA"/>
</dbReference>
<dbReference type="RefSeq" id="WP_187445526.1">
    <property type="nucleotide sequence ID" value="NZ_VTES01000006.1"/>
</dbReference>
<organism evidence="1 2">
    <name type="scientific">Bacillus infantis</name>
    <dbReference type="NCBI Taxonomy" id="324767"/>
    <lineage>
        <taxon>Bacteria</taxon>
        <taxon>Bacillati</taxon>
        <taxon>Bacillota</taxon>
        <taxon>Bacilli</taxon>
        <taxon>Bacillales</taxon>
        <taxon>Bacillaceae</taxon>
        <taxon>Bacillus</taxon>
    </lineage>
</organism>
<evidence type="ECO:0000313" key="1">
    <source>
        <dbReference type="EMBL" id="TYS60719.1"/>
    </source>
</evidence>
<evidence type="ECO:0000313" key="2">
    <source>
        <dbReference type="Proteomes" id="UP000323732"/>
    </source>
</evidence>
<protein>
    <submittedName>
        <fullName evidence="1">Uncharacterized protein</fullName>
    </submittedName>
</protein>
<sequence>MSRLATVLNNAESKVDRITNEIFGGTEYCRYFRMEVRTPDGKRRFYSLNSSSKEAARMEASQLVIELMKAYQDERVMWKMVGDNNWIFGSTVKAPKKSTFQKTFDYFFGLED</sequence>
<proteinExistence type="predicted"/>
<gene>
    <name evidence="1" type="ORF">FZD47_21155</name>
</gene>
<accession>A0A5D4SCK5</accession>
<dbReference type="Proteomes" id="UP000323732">
    <property type="component" value="Unassembled WGS sequence"/>
</dbReference>
<comment type="caution">
    <text evidence="1">The sequence shown here is derived from an EMBL/GenBank/DDBJ whole genome shotgun (WGS) entry which is preliminary data.</text>
</comment>
<dbReference type="Pfam" id="PF19482">
    <property type="entry name" value="DUF6018"/>
    <property type="match status" value="1"/>
</dbReference>